<accession>A0A8T0XTY8</accession>
<dbReference type="Proteomes" id="UP000823388">
    <property type="component" value="Chromosome 1K"/>
</dbReference>
<feature type="compositionally biased region" description="Basic residues" evidence="1">
    <location>
        <begin position="252"/>
        <end position="284"/>
    </location>
</feature>
<evidence type="ECO:0000313" key="3">
    <source>
        <dbReference type="Proteomes" id="UP000823388"/>
    </source>
</evidence>
<protein>
    <submittedName>
        <fullName evidence="2">Uncharacterized protein</fullName>
    </submittedName>
</protein>
<dbReference type="AlphaFoldDB" id="A0A8T0XTY8"/>
<evidence type="ECO:0000313" key="2">
    <source>
        <dbReference type="EMBL" id="KAG2658829.1"/>
    </source>
</evidence>
<feature type="region of interest" description="Disordered" evidence="1">
    <location>
        <begin position="229"/>
        <end position="284"/>
    </location>
</feature>
<gene>
    <name evidence="2" type="ORF">PVAP13_1KG318005</name>
</gene>
<name>A0A8T0XTY8_PANVG</name>
<proteinExistence type="predicted"/>
<sequence>MIAMLGYDVSSPKLRIYWLLPGKSVADGLKIVSSDEETIVMKQITHKVKNFVLYFDHQNQVAKAYDDIVLDPIAVLPKVISPKKSIYVEKKEGEKLPAFYKNLKSSLDDQVAESEPESDDGKDSDFMDSDYEVEDEDDDLFVDSVVEEYIDDGTTKGKKIGTEDVMVYDAELDYDSTDDELELPESSHGKGLNLKFKTFKEEDMDNPIFKPTQTSRVGERAEPLPYCDFIQSNLPAPRPRPSTTATKEGRAKMTKKARKNPAPEKKKKQPPAGRKKKIAAGRKD</sequence>
<feature type="region of interest" description="Disordered" evidence="1">
    <location>
        <begin position="205"/>
        <end position="224"/>
    </location>
</feature>
<feature type="region of interest" description="Disordered" evidence="1">
    <location>
        <begin position="107"/>
        <end position="129"/>
    </location>
</feature>
<dbReference type="EMBL" id="CM029037">
    <property type="protein sequence ID" value="KAG2658829.1"/>
    <property type="molecule type" value="Genomic_DNA"/>
</dbReference>
<evidence type="ECO:0000256" key="1">
    <source>
        <dbReference type="SAM" id="MobiDB-lite"/>
    </source>
</evidence>
<comment type="caution">
    <text evidence="2">The sequence shown here is derived from an EMBL/GenBank/DDBJ whole genome shotgun (WGS) entry which is preliminary data.</text>
</comment>
<reference evidence="2" key="1">
    <citation type="submission" date="2020-05" db="EMBL/GenBank/DDBJ databases">
        <title>WGS assembly of Panicum virgatum.</title>
        <authorList>
            <person name="Lovell J.T."/>
            <person name="Jenkins J."/>
            <person name="Shu S."/>
            <person name="Juenger T.E."/>
            <person name="Schmutz J."/>
        </authorList>
    </citation>
    <scope>NUCLEOTIDE SEQUENCE</scope>
    <source>
        <strain evidence="2">AP13</strain>
    </source>
</reference>
<keyword evidence="3" id="KW-1185">Reference proteome</keyword>
<organism evidence="2 3">
    <name type="scientific">Panicum virgatum</name>
    <name type="common">Blackwell switchgrass</name>
    <dbReference type="NCBI Taxonomy" id="38727"/>
    <lineage>
        <taxon>Eukaryota</taxon>
        <taxon>Viridiplantae</taxon>
        <taxon>Streptophyta</taxon>
        <taxon>Embryophyta</taxon>
        <taxon>Tracheophyta</taxon>
        <taxon>Spermatophyta</taxon>
        <taxon>Magnoliopsida</taxon>
        <taxon>Liliopsida</taxon>
        <taxon>Poales</taxon>
        <taxon>Poaceae</taxon>
        <taxon>PACMAD clade</taxon>
        <taxon>Panicoideae</taxon>
        <taxon>Panicodae</taxon>
        <taxon>Paniceae</taxon>
        <taxon>Panicinae</taxon>
        <taxon>Panicum</taxon>
        <taxon>Panicum sect. Hiantes</taxon>
    </lineage>
</organism>